<feature type="region of interest" description="Disordered" evidence="1">
    <location>
        <begin position="1"/>
        <end position="28"/>
    </location>
</feature>
<dbReference type="EMBL" id="WISP01000125">
    <property type="protein sequence ID" value="MQW05304.1"/>
    <property type="molecule type" value="Genomic_DNA"/>
</dbReference>
<accession>A0A6A7ZRD4</accession>
<protein>
    <submittedName>
        <fullName evidence="2">Uncharacterized protein</fullName>
    </submittedName>
</protein>
<evidence type="ECO:0000313" key="2">
    <source>
        <dbReference type="EMBL" id="MQW05304.1"/>
    </source>
</evidence>
<sequence length="73" mass="8073">MRKTRVGHERLPLERANRRLVDPPRMTQRPVTAVETGILSFHAALLGQILHPTGEIVHERMASAEAAVRGGRG</sequence>
<organism evidence="2">
    <name type="scientific">Rhizobium meliloti</name>
    <name type="common">Ensifer meliloti</name>
    <name type="synonym">Sinorhizobium meliloti</name>
    <dbReference type="NCBI Taxonomy" id="382"/>
    <lineage>
        <taxon>Bacteria</taxon>
        <taxon>Pseudomonadati</taxon>
        <taxon>Pseudomonadota</taxon>
        <taxon>Alphaproteobacteria</taxon>
        <taxon>Hyphomicrobiales</taxon>
        <taxon>Rhizobiaceae</taxon>
        <taxon>Sinorhizobium/Ensifer group</taxon>
        <taxon>Sinorhizobium</taxon>
    </lineage>
</organism>
<gene>
    <name evidence="2" type="ORF">GHK45_16500</name>
</gene>
<reference evidence="2" key="1">
    <citation type="journal article" date="2013" name="Genome Biol.">
        <title>Comparative genomics of the core and accessory genomes of 48 Sinorhizobium strains comprising five genospecies.</title>
        <authorList>
            <person name="Sugawara M."/>
            <person name="Epstein B."/>
            <person name="Badgley B.D."/>
            <person name="Unno T."/>
            <person name="Xu L."/>
            <person name="Reese J."/>
            <person name="Gyaneshwar P."/>
            <person name="Denny R."/>
            <person name="Mudge J."/>
            <person name="Bharti A.K."/>
            <person name="Farmer A.D."/>
            <person name="May G.D."/>
            <person name="Woodward J.E."/>
            <person name="Medigue C."/>
            <person name="Vallenet D."/>
            <person name="Lajus A."/>
            <person name="Rouy Z."/>
            <person name="Martinez-Vaz B."/>
            <person name="Tiffin P."/>
            <person name="Young N.D."/>
            <person name="Sadowsky M.J."/>
        </authorList>
    </citation>
    <scope>NUCLEOTIDE SEQUENCE</scope>
    <source>
        <strain evidence="2">M30</strain>
    </source>
</reference>
<evidence type="ECO:0000256" key="1">
    <source>
        <dbReference type="SAM" id="MobiDB-lite"/>
    </source>
</evidence>
<name>A0A6A7ZRD4_RHIML</name>
<comment type="caution">
    <text evidence="2">The sequence shown here is derived from an EMBL/GenBank/DDBJ whole genome shotgun (WGS) entry which is preliminary data.</text>
</comment>
<proteinExistence type="predicted"/>
<dbReference type="AlphaFoldDB" id="A0A6A7ZRD4"/>
<feature type="compositionally biased region" description="Basic and acidic residues" evidence="1">
    <location>
        <begin position="1"/>
        <end position="22"/>
    </location>
</feature>